<dbReference type="EMBL" id="JAPQKS010000003">
    <property type="protein sequence ID" value="KAJ5238969.1"/>
    <property type="molecule type" value="Genomic_DNA"/>
</dbReference>
<dbReference type="Pfam" id="PF04969">
    <property type="entry name" value="CS"/>
    <property type="match status" value="1"/>
</dbReference>
<feature type="region of interest" description="Disordered" evidence="2">
    <location>
        <begin position="333"/>
        <end position="403"/>
    </location>
</feature>
<name>A0A9W9P6P7_9EURO</name>
<feature type="domain" description="SGS" evidence="3">
    <location>
        <begin position="352"/>
        <end position="453"/>
    </location>
</feature>
<reference evidence="5" key="1">
    <citation type="submission" date="2022-11" db="EMBL/GenBank/DDBJ databases">
        <authorList>
            <person name="Petersen C."/>
        </authorList>
    </citation>
    <scope>NUCLEOTIDE SEQUENCE</scope>
    <source>
        <strain evidence="5">IBT 19713</strain>
    </source>
</reference>
<feature type="compositionally biased region" description="Low complexity" evidence="2">
    <location>
        <begin position="337"/>
        <end position="357"/>
    </location>
</feature>
<dbReference type="OrthoDB" id="1898560at2759"/>
<dbReference type="InterPro" id="IPR011990">
    <property type="entry name" value="TPR-like_helical_dom_sf"/>
</dbReference>
<evidence type="ECO:0000313" key="6">
    <source>
        <dbReference type="Proteomes" id="UP001150941"/>
    </source>
</evidence>
<dbReference type="Pfam" id="PF05002">
    <property type="entry name" value="SGS"/>
    <property type="match status" value="1"/>
</dbReference>
<dbReference type="CDD" id="cd06466">
    <property type="entry name" value="p23_CS_SGT1_like"/>
    <property type="match status" value="1"/>
</dbReference>
<gene>
    <name evidence="5" type="ORF">N7468_003588</name>
</gene>
<comment type="caution">
    <text evidence="5">The sequence shown here is derived from an EMBL/GenBank/DDBJ whole genome shotgun (WGS) entry which is preliminary data.</text>
</comment>
<dbReference type="PROSITE" id="PS51048">
    <property type="entry name" value="SGS"/>
    <property type="match status" value="1"/>
</dbReference>
<dbReference type="SUPFAM" id="SSF49764">
    <property type="entry name" value="HSP20-like chaperones"/>
    <property type="match status" value="1"/>
</dbReference>
<feature type="region of interest" description="Disordered" evidence="2">
    <location>
        <begin position="209"/>
        <end position="239"/>
    </location>
</feature>
<dbReference type="InterPro" id="IPR007699">
    <property type="entry name" value="SGS_dom"/>
</dbReference>
<feature type="compositionally biased region" description="Polar residues" evidence="2">
    <location>
        <begin position="431"/>
        <end position="441"/>
    </location>
</feature>
<dbReference type="PROSITE" id="PS51203">
    <property type="entry name" value="CS"/>
    <property type="match status" value="1"/>
</dbReference>
<sequence length="453" mass="48757">MNAAAQGDKALAESNAPLAIQHYTRALTELPRAPAYYIHRSTAFLRLKPADGGPNLAAALHDAEVAVTLARERGKRELILSAQMRRAIALFQYGRYGDAEYIFKLIEEKTAGENGPQSKSEGVQAAMAGAGKKSGISAELPIWMMKVRRRLGELPEGDEKATATVQEYPTSVHIPTEKELKAQWEALKSGKSATTDKTTVGAAALVNPASSAASKATEEAKDVTSNKESAPAPPQKVRHEWYQSQDAVVVTLYAKGVAKDSLQTELNADSVSVQFPLPSGAEYDFTLDPLYASIDPTASKVTVMGTKIEIVLQKQSAGLKWKTLEGSVDETKLAERPAVSATPATSSAQGPSYPSSSRTGPKDWDKLADTLTSKKSKTKRDKTKDASDDSDTDSIGSDYGGDATNAFFKKLYADADPDTRRAMMKSFVESEGTSLSTNWSEVGSKKMEAYRSD</sequence>
<organism evidence="5 6">
    <name type="scientific">Penicillium chermesinum</name>
    <dbReference type="NCBI Taxonomy" id="63820"/>
    <lineage>
        <taxon>Eukaryota</taxon>
        <taxon>Fungi</taxon>
        <taxon>Dikarya</taxon>
        <taxon>Ascomycota</taxon>
        <taxon>Pezizomycotina</taxon>
        <taxon>Eurotiomycetes</taxon>
        <taxon>Eurotiomycetidae</taxon>
        <taxon>Eurotiales</taxon>
        <taxon>Aspergillaceae</taxon>
        <taxon>Penicillium</taxon>
    </lineage>
</organism>
<evidence type="ECO:0000259" key="3">
    <source>
        <dbReference type="PROSITE" id="PS51048"/>
    </source>
</evidence>
<dbReference type="RefSeq" id="XP_058331888.1">
    <property type="nucleotide sequence ID" value="XM_058472885.1"/>
</dbReference>
<comment type="similarity">
    <text evidence="1">Belongs to the SGT1 family.</text>
</comment>
<dbReference type="InterPro" id="IPR008978">
    <property type="entry name" value="HSP20-like_chaperone"/>
</dbReference>
<evidence type="ECO:0000259" key="4">
    <source>
        <dbReference type="PROSITE" id="PS51203"/>
    </source>
</evidence>
<keyword evidence="6" id="KW-1185">Reference proteome</keyword>
<feature type="compositionally biased region" description="Basic and acidic residues" evidence="2">
    <location>
        <begin position="216"/>
        <end position="225"/>
    </location>
</feature>
<dbReference type="InterPro" id="IPR044563">
    <property type="entry name" value="Sgt1-like"/>
</dbReference>
<dbReference type="GO" id="GO:0051087">
    <property type="term" value="F:protein-folding chaperone binding"/>
    <property type="evidence" value="ECO:0007669"/>
    <property type="project" value="InterPro"/>
</dbReference>
<dbReference type="Gene3D" id="2.60.40.790">
    <property type="match status" value="1"/>
</dbReference>
<evidence type="ECO:0000256" key="2">
    <source>
        <dbReference type="SAM" id="MobiDB-lite"/>
    </source>
</evidence>
<evidence type="ECO:0000313" key="5">
    <source>
        <dbReference type="EMBL" id="KAJ5238969.1"/>
    </source>
</evidence>
<accession>A0A9W9P6P7</accession>
<dbReference type="PANTHER" id="PTHR45862">
    <property type="entry name" value="PROTEIN SGT1 HOMOLOG"/>
    <property type="match status" value="1"/>
</dbReference>
<dbReference type="Proteomes" id="UP001150941">
    <property type="component" value="Unassembled WGS sequence"/>
</dbReference>
<feature type="domain" description="CS" evidence="4">
    <location>
        <begin position="234"/>
        <end position="325"/>
    </location>
</feature>
<evidence type="ECO:0000256" key="1">
    <source>
        <dbReference type="ARBA" id="ARBA00008509"/>
    </source>
</evidence>
<proteinExistence type="inferred from homology"/>
<dbReference type="InterPro" id="IPR007052">
    <property type="entry name" value="CS_dom"/>
</dbReference>
<evidence type="ECO:0008006" key="7">
    <source>
        <dbReference type="Google" id="ProtNLM"/>
    </source>
</evidence>
<reference evidence="5" key="2">
    <citation type="journal article" date="2023" name="IMA Fungus">
        <title>Comparative genomic study of the Penicillium genus elucidates a diverse pangenome and 15 lateral gene transfer events.</title>
        <authorList>
            <person name="Petersen C."/>
            <person name="Sorensen T."/>
            <person name="Nielsen M.R."/>
            <person name="Sondergaard T.E."/>
            <person name="Sorensen J.L."/>
            <person name="Fitzpatrick D.A."/>
            <person name="Frisvad J.C."/>
            <person name="Nielsen K.L."/>
        </authorList>
    </citation>
    <scope>NUCLEOTIDE SEQUENCE</scope>
    <source>
        <strain evidence="5">IBT 19713</strain>
    </source>
</reference>
<dbReference type="AlphaFoldDB" id="A0A9W9P6P7"/>
<dbReference type="SUPFAM" id="SSF48452">
    <property type="entry name" value="TPR-like"/>
    <property type="match status" value="1"/>
</dbReference>
<dbReference type="Gene3D" id="1.25.40.10">
    <property type="entry name" value="Tetratricopeptide repeat domain"/>
    <property type="match status" value="1"/>
</dbReference>
<dbReference type="GeneID" id="83200188"/>
<feature type="region of interest" description="Disordered" evidence="2">
    <location>
        <begin position="427"/>
        <end position="453"/>
    </location>
</feature>
<feature type="compositionally biased region" description="Basic and acidic residues" evidence="2">
    <location>
        <begin position="443"/>
        <end position="453"/>
    </location>
</feature>
<protein>
    <recommendedName>
        <fullName evidence="7">SGT1 and CS domain protein</fullName>
    </recommendedName>
</protein>